<reference evidence="2 3" key="1">
    <citation type="journal article" date="2015" name="Fungal Genet. Biol.">
        <title>Evolution of novel wood decay mechanisms in Agaricales revealed by the genome sequences of Fistulina hepatica and Cylindrobasidium torrendii.</title>
        <authorList>
            <person name="Floudas D."/>
            <person name="Held B.W."/>
            <person name="Riley R."/>
            <person name="Nagy L.G."/>
            <person name="Koehler G."/>
            <person name="Ransdell A.S."/>
            <person name="Younus H."/>
            <person name="Chow J."/>
            <person name="Chiniquy J."/>
            <person name="Lipzen A."/>
            <person name="Tritt A."/>
            <person name="Sun H."/>
            <person name="Haridas S."/>
            <person name="LaButti K."/>
            <person name="Ohm R.A."/>
            <person name="Kues U."/>
            <person name="Blanchette R.A."/>
            <person name="Grigoriev I.V."/>
            <person name="Minto R.E."/>
            <person name="Hibbett D.S."/>
        </authorList>
    </citation>
    <scope>NUCLEOTIDE SEQUENCE [LARGE SCALE GENOMIC DNA]</scope>
    <source>
        <strain evidence="2 3">ATCC 64428</strain>
    </source>
</reference>
<protein>
    <submittedName>
        <fullName evidence="2">Uncharacterized protein</fullName>
    </submittedName>
</protein>
<accession>A0A0D7ACC0</accession>
<evidence type="ECO:0000256" key="1">
    <source>
        <dbReference type="SAM" id="MobiDB-lite"/>
    </source>
</evidence>
<dbReference type="Proteomes" id="UP000054144">
    <property type="component" value="Unassembled WGS sequence"/>
</dbReference>
<evidence type="ECO:0000313" key="3">
    <source>
        <dbReference type="Proteomes" id="UP000054144"/>
    </source>
</evidence>
<dbReference type="EMBL" id="KN881857">
    <property type="protein sequence ID" value="KIY48059.1"/>
    <property type="molecule type" value="Genomic_DNA"/>
</dbReference>
<sequence length="130" mass="14585">MLIIDAENPILLAAISLRARERLKFGSTCQYVENDMELSIVTIRRLQYRTQYGSPLVLCFESAPTLKGGRPRADQGPESEDALKGPQVRSRAKISLIHIRQMEAMTILMVGDSPGIEVKRTTDFHRLSLS</sequence>
<dbReference type="AlphaFoldDB" id="A0A0D7ACC0"/>
<evidence type="ECO:0000313" key="2">
    <source>
        <dbReference type="EMBL" id="KIY48059.1"/>
    </source>
</evidence>
<keyword evidence="3" id="KW-1185">Reference proteome</keyword>
<name>A0A0D7ACC0_9AGAR</name>
<gene>
    <name evidence="2" type="ORF">FISHEDRAFT_59193</name>
</gene>
<proteinExistence type="predicted"/>
<organism evidence="2 3">
    <name type="scientific">Fistulina hepatica ATCC 64428</name>
    <dbReference type="NCBI Taxonomy" id="1128425"/>
    <lineage>
        <taxon>Eukaryota</taxon>
        <taxon>Fungi</taxon>
        <taxon>Dikarya</taxon>
        <taxon>Basidiomycota</taxon>
        <taxon>Agaricomycotina</taxon>
        <taxon>Agaricomycetes</taxon>
        <taxon>Agaricomycetidae</taxon>
        <taxon>Agaricales</taxon>
        <taxon>Fistulinaceae</taxon>
        <taxon>Fistulina</taxon>
    </lineage>
</organism>
<feature type="region of interest" description="Disordered" evidence="1">
    <location>
        <begin position="64"/>
        <end position="87"/>
    </location>
</feature>